<evidence type="ECO:0000313" key="1">
    <source>
        <dbReference type="EMBL" id="EHJ94614.1"/>
    </source>
</evidence>
<dbReference type="EMBL" id="JH393257">
    <property type="protein sequence ID" value="EHJ94614.1"/>
    <property type="molecule type" value="Genomic_DNA"/>
</dbReference>
<sequence>MLVAFVLVAFILAVTKQSNGERPHDIFVILQVTQKKERFTYLVLF</sequence>
<gene>
    <name evidence="1" type="ORF">KUC_1573</name>
</gene>
<organism evidence="1 2">
    <name type="scientific">Vreelandella boliviensis LC1</name>
    <dbReference type="NCBI Taxonomy" id="1072583"/>
    <lineage>
        <taxon>Bacteria</taxon>
        <taxon>Pseudomonadati</taxon>
        <taxon>Pseudomonadota</taxon>
        <taxon>Gammaproteobacteria</taxon>
        <taxon>Oceanospirillales</taxon>
        <taxon>Halomonadaceae</taxon>
        <taxon>Vreelandella</taxon>
    </lineage>
</organism>
<evidence type="ECO:0000313" key="2">
    <source>
        <dbReference type="Proteomes" id="UP000005756"/>
    </source>
</evidence>
<dbReference type="Proteomes" id="UP000005756">
    <property type="component" value="Unassembled WGS sequence"/>
</dbReference>
<accession>A0A7U9C5R4</accession>
<dbReference type="AlphaFoldDB" id="A0A7U9C5R4"/>
<protein>
    <submittedName>
        <fullName evidence="1">Uncharacterized protein</fullName>
    </submittedName>
</protein>
<reference evidence="1 2" key="1">
    <citation type="submission" date="2011-10" db="EMBL/GenBank/DDBJ databases">
        <authorList>
            <person name="Quillaguamn J."/>
            <person name="Guzmn D."/>
            <person name="Balderrama-Subieta A."/>
            <person name="Cardona-Ortuo C."/>
            <person name="Guevara-Martnez M."/>
            <person name="Callisaya-Quispe N."/>
        </authorList>
    </citation>
    <scope>NUCLEOTIDE SEQUENCE [LARGE SCALE GENOMIC DNA]</scope>
    <source>
        <strain evidence="1 2">LC1</strain>
    </source>
</reference>
<name>A0A7U9C5R4_9GAMM</name>
<proteinExistence type="predicted"/>